<dbReference type="InterPro" id="IPR011990">
    <property type="entry name" value="TPR-like_helical_dom_sf"/>
</dbReference>
<dbReference type="PROSITE" id="PS50005">
    <property type="entry name" value="TPR"/>
    <property type="match status" value="5"/>
</dbReference>
<comment type="caution">
    <text evidence="5">The sequence shown here is derived from an EMBL/GenBank/DDBJ whole genome shotgun (WGS) entry which is preliminary data.</text>
</comment>
<keyword evidence="4" id="KW-0732">Signal</keyword>
<dbReference type="RefSeq" id="WP_344978139.1">
    <property type="nucleotide sequence ID" value="NZ_BAABFN010000002.1"/>
</dbReference>
<dbReference type="InterPro" id="IPR019734">
    <property type="entry name" value="TPR_rpt"/>
</dbReference>
<dbReference type="SUPFAM" id="SSF48452">
    <property type="entry name" value="TPR-like"/>
    <property type="match status" value="1"/>
</dbReference>
<feature type="repeat" description="TPR" evidence="3">
    <location>
        <begin position="122"/>
        <end position="155"/>
    </location>
</feature>
<organism evidence="5 6">
    <name type="scientific">Compostibacter hankyongensis</name>
    <dbReference type="NCBI Taxonomy" id="1007089"/>
    <lineage>
        <taxon>Bacteria</taxon>
        <taxon>Pseudomonadati</taxon>
        <taxon>Bacteroidota</taxon>
        <taxon>Chitinophagia</taxon>
        <taxon>Chitinophagales</taxon>
        <taxon>Chitinophagaceae</taxon>
        <taxon>Compostibacter</taxon>
    </lineage>
</organism>
<protein>
    <recommendedName>
        <fullName evidence="7">Tetratricopeptide repeat protein</fullName>
    </recommendedName>
</protein>
<proteinExistence type="predicted"/>
<sequence length="340" mass="38260">MARSLFPAFLIACLLLAGSSCRHADRQAGDKAAAQLSPEAAAWTDSIRAHPDSARFYAERARAFYRQKQYVPAGRDLEKAIQLSPAEAGYYFALGETEDALGKWQQAAGHFRQALQKAPANPQPYLRLAYIYFQHRQYPAALQLLDSLLDQHPGTAEGYGLRSQVLQEKGDTLAALPDMRKAVTLQPGNYDALMALGDLLGHLRKNEALRWYRRAYLLDTTRAEPLYAQAVFHEQQHDLSAALEQYRQSISTDRYYIPAYLGLGKIYMRGRQWKQALHIFTMATQVEPAGAEAFYQRGRCYEALDDSHRAVEDYRQAAALDSGYEAPRTALERLHSGGKK</sequence>
<feature type="repeat" description="TPR" evidence="3">
    <location>
        <begin position="54"/>
        <end position="87"/>
    </location>
</feature>
<evidence type="ECO:0008006" key="7">
    <source>
        <dbReference type="Google" id="ProtNLM"/>
    </source>
</evidence>
<dbReference type="Pfam" id="PF13432">
    <property type="entry name" value="TPR_16"/>
    <property type="match status" value="1"/>
</dbReference>
<dbReference type="InterPro" id="IPR050498">
    <property type="entry name" value="Ycf3"/>
</dbReference>
<evidence type="ECO:0000256" key="4">
    <source>
        <dbReference type="SAM" id="SignalP"/>
    </source>
</evidence>
<feature type="chain" id="PRO_5046220132" description="Tetratricopeptide repeat protein" evidence="4">
    <location>
        <begin position="25"/>
        <end position="340"/>
    </location>
</feature>
<evidence type="ECO:0000313" key="5">
    <source>
        <dbReference type="EMBL" id="GAA4308828.1"/>
    </source>
</evidence>
<accession>A0ABP8FQE5</accession>
<feature type="repeat" description="TPR" evidence="3">
    <location>
        <begin position="291"/>
        <end position="324"/>
    </location>
</feature>
<evidence type="ECO:0000256" key="2">
    <source>
        <dbReference type="ARBA" id="ARBA00022803"/>
    </source>
</evidence>
<dbReference type="PANTHER" id="PTHR44858">
    <property type="entry name" value="TETRATRICOPEPTIDE REPEAT PROTEIN 6"/>
    <property type="match status" value="1"/>
</dbReference>
<dbReference type="Proteomes" id="UP001501207">
    <property type="component" value="Unassembled WGS sequence"/>
</dbReference>
<evidence type="ECO:0000256" key="1">
    <source>
        <dbReference type="ARBA" id="ARBA00022737"/>
    </source>
</evidence>
<dbReference type="Pfam" id="PF14559">
    <property type="entry name" value="TPR_19"/>
    <property type="match status" value="1"/>
</dbReference>
<gene>
    <name evidence="5" type="ORF">GCM10023143_16490</name>
</gene>
<evidence type="ECO:0000313" key="6">
    <source>
        <dbReference type="Proteomes" id="UP001501207"/>
    </source>
</evidence>
<evidence type="ECO:0000256" key="3">
    <source>
        <dbReference type="PROSITE-ProRule" id="PRU00339"/>
    </source>
</evidence>
<dbReference type="PANTHER" id="PTHR44858:SF1">
    <property type="entry name" value="UDP-N-ACETYLGLUCOSAMINE--PEPTIDE N-ACETYLGLUCOSAMINYLTRANSFERASE SPINDLY-RELATED"/>
    <property type="match status" value="1"/>
</dbReference>
<dbReference type="SMART" id="SM00028">
    <property type="entry name" value="TPR"/>
    <property type="match status" value="7"/>
</dbReference>
<keyword evidence="6" id="KW-1185">Reference proteome</keyword>
<keyword evidence="2 3" id="KW-0802">TPR repeat</keyword>
<feature type="signal peptide" evidence="4">
    <location>
        <begin position="1"/>
        <end position="24"/>
    </location>
</feature>
<feature type="repeat" description="TPR" evidence="3">
    <location>
        <begin position="88"/>
        <end position="121"/>
    </location>
</feature>
<dbReference type="Gene3D" id="1.25.40.10">
    <property type="entry name" value="Tetratricopeptide repeat domain"/>
    <property type="match status" value="3"/>
</dbReference>
<dbReference type="PROSITE" id="PS51257">
    <property type="entry name" value="PROKAR_LIPOPROTEIN"/>
    <property type="match status" value="1"/>
</dbReference>
<keyword evidence="1" id="KW-0677">Repeat</keyword>
<name>A0ABP8FQE5_9BACT</name>
<dbReference type="EMBL" id="BAABFN010000002">
    <property type="protein sequence ID" value="GAA4308828.1"/>
    <property type="molecule type" value="Genomic_DNA"/>
</dbReference>
<reference evidence="6" key="1">
    <citation type="journal article" date="2019" name="Int. J. Syst. Evol. Microbiol.">
        <title>The Global Catalogue of Microorganisms (GCM) 10K type strain sequencing project: providing services to taxonomists for standard genome sequencing and annotation.</title>
        <authorList>
            <consortium name="The Broad Institute Genomics Platform"/>
            <consortium name="The Broad Institute Genome Sequencing Center for Infectious Disease"/>
            <person name="Wu L."/>
            <person name="Ma J."/>
        </authorList>
    </citation>
    <scope>NUCLEOTIDE SEQUENCE [LARGE SCALE GENOMIC DNA]</scope>
    <source>
        <strain evidence="6">JCM 17664</strain>
    </source>
</reference>
<feature type="repeat" description="TPR" evidence="3">
    <location>
        <begin position="257"/>
        <end position="290"/>
    </location>
</feature>